<dbReference type="PANTHER" id="PTHR30273:SF2">
    <property type="entry name" value="PROTEIN FECR"/>
    <property type="match status" value="1"/>
</dbReference>
<dbReference type="AlphaFoldDB" id="A0A1M4VTF9"/>
<evidence type="ECO:0000259" key="2">
    <source>
        <dbReference type="Pfam" id="PF16344"/>
    </source>
</evidence>
<dbReference type="Gene3D" id="2.60.120.1440">
    <property type="match status" value="1"/>
</dbReference>
<dbReference type="GO" id="GO:0016989">
    <property type="term" value="F:sigma factor antagonist activity"/>
    <property type="evidence" value="ECO:0007669"/>
    <property type="project" value="TreeGrafter"/>
</dbReference>
<evidence type="ECO:0000259" key="1">
    <source>
        <dbReference type="Pfam" id="PF04773"/>
    </source>
</evidence>
<evidence type="ECO:0000313" key="4">
    <source>
        <dbReference type="Proteomes" id="UP000184480"/>
    </source>
</evidence>
<feature type="domain" description="Protein FecR C-terminal" evidence="2">
    <location>
        <begin position="249"/>
        <end position="317"/>
    </location>
</feature>
<dbReference type="STRING" id="1346286.SAMN05444362_10234"/>
<feature type="domain" description="FecR protein" evidence="1">
    <location>
        <begin position="111"/>
        <end position="206"/>
    </location>
</feature>
<keyword evidence="4" id="KW-1185">Reference proteome</keyword>
<reference evidence="4" key="1">
    <citation type="submission" date="2016-11" db="EMBL/GenBank/DDBJ databases">
        <authorList>
            <person name="Varghese N."/>
            <person name="Submissions S."/>
        </authorList>
    </citation>
    <scope>NUCLEOTIDE SEQUENCE [LARGE SCALE GENOMIC DNA]</scope>
    <source>
        <strain evidence="4">DSM 27370</strain>
    </source>
</reference>
<evidence type="ECO:0000313" key="3">
    <source>
        <dbReference type="EMBL" id="SHE72140.1"/>
    </source>
</evidence>
<dbReference type="InterPro" id="IPR006860">
    <property type="entry name" value="FecR"/>
</dbReference>
<gene>
    <name evidence="3" type="ORF">SAMN05444362_10234</name>
</gene>
<dbReference type="RefSeq" id="WP_062176882.1">
    <property type="nucleotide sequence ID" value="NZ_BBXL01000002.1"/>
</dbReference>
<dbReference type="Pfam" id="PF04773">
    <property type="entry name" value="FecR"/>
    <property type="match status" value="1"/>
</dbReference>
<dbReference type="EMBL" id="FQUC01000002">
    <property type="protein sequence ID" value="SHE72140.1"/>
    <property type="molecule type" value="Genomic_DNA"/>
</dbReference>
<dbReference type="InterPro" id="IPR032508">
    <property type="entry name" value="FecR_C"/>
</dbReference>
<dbReference type="FunFam" id="2.60.120.1440:FF:000001">
    <property type="entry name" value="Putative anti-sigma factor"/>
    <property type="match status" value="1"/>
</dbReference>
<dbReference type="Gene3D" id="3.55.50.30">
    <property type="match status" value="1"/>
</dbReference>
<dbReference type="PIRSF" id="PIRSF018266">
    <property type="entry name" value="FecR"/>
    <property type="match status" value="1"/>
</dbReference>
<dbReference type="OrthoDB" id="653086at2"/>
<name>A0A1M4VTF9_9BACT</name>
<dbReference type="PANTHER" id="PTHR30273">
    <property type="entry name" value="PERIPLASMIC SIGNAL SENSOR AND SIGMA FACTOR ACTIVATOR FECR-RELATED"/>
    <property type="match status" value="1"/>
</dbReference>
<organism evidence="3 4">
    <name type="scientific">Dysgonomonas macrotermitis</name>
    <dbReference type="NCBI Taxonomy" id="1346286"/>
    <lineage>
        <taxon>Bacteria</taxon>
        <taxon>Pseudomonadati</taxon>
        <taxon>Bacteroidota</taxon>
        <taxon>Bacteroidia</taxon>
        <taxon>Bacteroidales</taxon>
        <taxon>Dysgonomonadaceae</taxon>
        <taxon>Dysgonomonas</taxon>
    </lineage>
</organism>
<dbReference type="Pfam" id="PF16344">
    <property type="entry name" value="FecR_C"/>
    <property type="match status" value="1"/>
</dbReference>
<protein>
    <submittedName>
        <fullName evidence="3">FecR family protein</fullName>
    </submittedName>
</protein>
<accession>A0A1M4VTF9</accession>
<dbReference type="Proteomes" id="UP000184480">
    <property type="component" value="Unassembled WGS sequence"/>
</dbReference>
<proteinExistence type="predicted"/>
<sequence>MNHDILQRYIEGNCTQQEKEDVSIWLDADEKHMEEFLLLRNIYDASIWTNSNFMQRKDDEQIFEKKRYNIRRIHLLKEVAKYAAIFLLALGCYHLFLSPESDTTANTTLQTIYTPEGQRAEIVLSDGTKVWLNANSSLTFPDQFAKADRTVKLDGEAYFEVTHDDTKKFIVQTGLYQVKVHGTEFNVDAYSSSNNFETALIKGTVEVISNSTHESIMLAPNNKVHAENNKLILSNIETQDQFLWKKGILYFENQNVEELLKKLELYYDVKIEVKNKEILQHHYTGKFWTKDGIEHALKVLQLRHNFKYTKNMNHITIY</sequence>
<dbReference type="InterPro" id="IPR012373">
    <property type="entry name" value="Ferrdict_sens_TM"/>
</dbReference>